<dbReference type="HAMAP" id="MF_01113">
    <property type="entry name" value="DNApol_IV"/>
    <property type="match status" value="1"/>
</dbReference>
<feature type="binding site" evidence="3">
    <location>
        <position position="8"/>
    </location>
    <ligand>
        <name>Mg(2+)</name>
        <dbReference type="ChEBI" id="CHEBI:18420"/>
    </ligand>
</feature>
<dbReference type="GO" id="GO:0009432">
    <property type="term" value="P:SOS response"/>
    <property type="evidence" value="ECO:0007669"/>
    <property type="project" value="TreeGrafter"/>
</dbReference>
<comment type="subunit">
    <text evidence="3">Monomer.</text>
</comment>
<keyword evidence="3" id="KW-0234">DNA repair</keyword>
<evidence type="ECO:0000313" key="6">
    <source>
        <dbReference type="EMBL" id="PST42511.1"/>
    </source>
</evidence>
<dbReference type="InterPro" id="IPR043128">
    <property type="entry name" value="Rev_trsase/Diguanyl_cyclase"/>
</dbReference>
<keyword evidence="3" id="KW-0460">Magnesium</keyword>
<comment type="function">
    <text evidence="3">Poorly processive, error-prone DNA polymerase involved in untargeted mutagenesis. Copies undamaged DNA at stalled replication forks, which arise in vivo from mismatched or misaligned primer ends. These misaligned primers can be extended by PolIV. Exhibits no 3'-5' exonuclease (proofreading) activity. May be involved in translesional synthesis, in conjunction with the beta clamp from PolIII.</text>
</comment>
<dbReference type="Pfam" id="PF11798">
    <property type="entry name" value="IMS_HHH"/>
    <property type="match status" value="1"/>
</dbReference>
<feature type="active site" evidence="3">
    <location>
        <position position="103"/>
    </location>
</feature>
<dbReference type="GO" id="GO:0000287">
    <property type="term" value="F:magnesium ion binding"/>
    <property type="evidence" value="ECO:0007669"/>
    <property type="project" value="UniProtKB-UniRule"/>
</dbReference>
<keyword evidence="3" id="KW-0235">DNA replication</keyword>
<dbReference type="Gene3D" id="1.10.150.20">
    <property type="entry name" value="5' to 3' exonuclease, C-terminal subdomain"/>
    <property type="match status" value="1"/>
</dbReference>
<dbReference type="InterPro" id="IPR036775">
    <property type="entry name" value="DNA_pol_Y-fam_lit_finger_sf"/>
</dbReference>
<keyword evidence="7" id="KW-1185">Reference proteome</keyword>
<feature type="domain" description="UmuC" evidence="4">
    <location>
        <begin position="4"/>
        <end position="185"/>
    </location>
</feature>
<dbReference type="InterPro" id="IPR017961">
    <property type="entry name" value="DNA_pol_Y-fam_little_finger"/>
</dbReference>
<proteinExistence type="inferred from homology"/>
<dbReference type="Proteomes" id="UP000240974">
    <property type="component" value="Unassembled WGS sequence"/>
</dbReference>
<keyword evidence="3" id="KW-0479">Metal-binding</keyword>
<dbReference type="GO" id="GO:0006261">
    <property type="term" value="P:DNA-templated DNA replication"/>
    <property type="evidence" value="ECO:0007669"/>
    <property type="project" value="UniProtKB-UniRule"/>
</dbReference>
<comment type="caution">
    <text evidence="6">The sequence shown here is derived from an EMBL/GenBank/DDBJ whole genome shotgun (WGS) entry which is preliminary data.</text>
</comment>
<dbReference type="InterPro" id="IPR043502">
    <property type="entry name" value="DNA/RNA_pol_sf"/>
</dbReference>
<comment type="subcellular location">
    <subcellularLocation>
        <location evidence="3">Cytoplasm</location>
    </subcellularLocation>
</comment>
<dbReference type="InterPro" id="IPR050116">
    <property type="entry name" value="DNA_polymerase-Y"/>
</dbReference>
<dbReference type="RefSeq" id="WP_022001571.1">
    <property type="nucleotide sequence ID" value="NZ_AP031432.1"/>
</dbReference>
<keyword evidence="3" id="KW-0238">DNA-binding</keyword>
<dbReference type="Pfam" id="PF11799">
    <property type="entry name" value="IMS_C"/>
    <property type="match status" value="1"/>
</dbReference>
<dbReference type="Gene3D" id="3.40.1170.60">
    <property type="match status" value="1"/>
</dbReference>
<reference evidence="5" key="2">
    <citation type="submission" date="2022-06" db="EMBL/GenBank/DDBJ databases">
        <title>Isolation of gut microbiota from human fecal samples.</title>
        <authorList>
            <person name="Pamer E.G."/>
            <person name="Barat B."/>
            <person name="Waligurski E."/>
            <person name="Medina S."/>
            <person name="Paddock L."/>
            <person name="Mostad J."/>
        </authorList>
    </citation>
    <scope>NUCLEOTIDE SEQUENCE</scope>
    <source>
        <strain evidence="5">DFI.6.24</strain>
    </source>
</reference>
<dbReference type="GO" id="GO:0003887">
    <property type="term" value="F:DNA-directed DNA polymerase activity"/>
    <property type="evidence" value="ECO:0007669"/>
    <property type="project" value="UniProtKB-UniRule"/>
</dbReference>
<dbReference type="AlphaFoldDB" id="A0A2T3G4Z5"/>
<keyword evidence="3 5" id="KW-0548">Nucleotidyltransferase</keyword>
<comment type="similarity">
    <text evidence="1 3">Belongs to the DNA polymerase type-Y family.</text>
</comment>
<dbReference type="NCBIfam" id="NF002677">
    <property type="entry name" value="PRK02406.1"/>
    <property type="match status" value="1"/>
</dbReference>
<feature type="binding site" evidence="3">
    <location>
        <position position="102"/>
    </location>
    <ligand>
        <name>Mg(2+)</name>
        <dbReference type="ChEBI" id="CHEBI:18420"/>
    </ligand>
</feature>
<feature type="site" description="Substrate discrimination" evidence="3">
    <location>
        <position position="13"/>
    </location>
</feature>
<accession>A0A2T3G4Z5</accession>
<protein>
    <recommendedName>
        <fullName evidence="3">DNA polymerase IV</fullName>
        <shortName evidence="3">Pol IV</shortName>
        <ecNumber evidence="3">2.7.7.7</ecNumber>
    </recommendedName>
</protein>
<evidence type="ECO:0000259" key="4">
    <source>
        <dbReference type="PROSITE" id="PS50173"/>
    </source>
</evidence>
<dbReference type="InterPro" id="IPR022880">
    <property type="entry name" value="DNApol_IV"/>
</dbReference>
<comment type="catalytic activity">
    <reaction evidence="3">
        <text>DNA(n) + a 2'-deoxyribonucleoside 5'-triphosphate = DNA(n+1) + diphosphate</text>
        <dbReference type="Rhea" id="RHEA:22508"/>
        <dbReference type="Rhea" id="RHEA-COMP:17339"/>
        <dbReference type="Rhea" id="RHEA-COMP:17340"/>
        <dbReference type="ChEBI" id="CHEBI:33019"/>
        <dbReference type="ChEBI" id="CHEBI:61560"/>
        <dbReference type="ChEBI" id="CHEBI:173112"/>
        <dbReference type="EC" id="2.7.7.7"/>
    </reaction>
</comment>
<evidence type="ECO:0000313" key="7">
    <source>
        <dbReference type="Proteomes" id="UP000240974"/>
    </source>
</evidence>
<dbReference type="GO" id="GO:0005829">
    <property type="term" value="C:cytosol"/>
    <property type="evidence" value="ECO:0007669"/>
    <property type="project" value="TreeGrafter"/>
</dbReference>
<keyword evidence="3" id="KW-0239">DNA-directed DNA polymerase</keyword>
<gene>
    <name evidence="3" type="primary">dinB</name>
    <name evidence="6" type="ORF">C7U54_04365</name>
    <name evidence="5" type="ORF">NE542_01445</name>
</gene>
<dbReference type="CDD" id="cd03586">
    <property type="entry name" value="PolY_Pol_IV_kappa"/>
    <property type="match status" value="1"/>
</dbReference>
<dbReference type="SUPFAM" id="SSF56672">
    <property type="entry name" value="DNA/RNA polymerases"/>
    <property type="match status" value="1"/>
</dbReference>
<dbReference type="EC" id="2.7.7.7" evidence="3"/>
<keyword evidence="3" id="KW-0227">DNA damage</keyword>
<dbReference type="PANTHER" id="PTHR11076:SF33">
    <property type="entry name" value="DNA POLYMERASE KAPPA"/>
    <property type="match status" value="1"/>
</dbReference>
<reference evidence="6 7" key="1">
    <citation type="journal article" date="2019" name="Int. J. Syst. Evol. Microbiol.">
        <title>Faecalibacillus intestinalis gen. nov., sp. nov. and Faecalibacillus faecis sp. nov., isolated from human faeces.</title>
        <authorList>
            <person name="Seo B."/>
            <person name="Jeon K."/>
            <person name="Baek I."/>
            <person name="Lee Y.M."/>
            <person name="Baek K."/>
            <person name="Ko G."/>
        </authorList>
    </citation>
    <scope>NUCLEOTIDE SEQUENCE [LARGE SCALE GENOMIC DNA]</scope>
    <source>
        <strain evidence="6 7">SNUG30099</strain>
    </source>
</reference>
<dbReference type="Proteomes" id="UP001204814">
    <property type="component" value="Unassembled WGS sequence"/>
</dbReference>
<dbReference type="InterPro" id="IPR024728">
    <property type="entry name" value="PolY_HhH_motif"/>
</dbReference>
<evidence type="ECO:0000256" key="2">
    <source>
        <dbReference type="ARBA" id="ARBA00022457"/>
    </source>
</evidence>
<sequence length="398" mass="45403">MQIIFHIDLNAFYASAEMANDSSLEGKPLVISGNNRRAIVSTASYEARKYGIHSAMPLFQAKQLCKNLIIKPVNFDLYRRLSSQFFELISTYSPLLEIASIDECYVDFSNYIIEHNIHPYKLAKIIQNDVLNTLKLKCSIGIAPNKFMAKMASDMKKPMGITILNKSNYKQLLWPLDVSEMFGIGKKTAPKLKEMGILTIGDVANYDNYNKLRQIIGKNALLLYRKANGIDISKVNTEKNELKSVGNSTTLQYDTNDIETIYETLRILCSKVSFRAKKRNLIGNSISITIKYSRFESVTRQTPLIDYINEYEIILSTAKYLFDKNYSGKPLRLIGVSLNNVINRSSYKKQVSLFDKNIEKNKIKTTEAVINKINSENKYHLTTASALLNKSKNKYRKE</sequence>
<dbReference type="EMBL" id="PYLQ01000004">
    <property type="protein sequence ID" value="PST42511.1"/>
    <property type="molecule type" value="Genomic_DNA"/>
</dbReference>
<dbReference type="PANTHER" id="PTHR11076">
    <property type="entry name" value="DNA REPAIR POLYMERASE UMUC / TRANSFERASE FAMILY MEMBER"/>
    <property type="match status" value="1"/>
</dbReference>
<dbReference type="Gene3D" id="3.30.70.270">
    <property type="match status" value="1"/>
</dbReference>
<dbReference type="NCBIfam" id="NF002492">
    <property type="entry name" value="PRK01810.1"/>
    <property type="match status" value="1"/>
</dbReference>
<keyword evidence="3 5" id="KW-0808">Transferase</keyword>
<keyword evidence="3" id="KW-0963">Cytoplasm</keyword>
<dbReference type="GO" id="GO:0003684">
    <property type="term" value="F:damaged DNA binding"/>
    <property type="evidence" value="ECO:0007669"/>
    <property type="project" value="InterPro"/>
</dbReference>
<dbReference type="Gene3D" id="3.30.1490.100">
    <property type="entry name" value="DNA polymerase, Y-family, little finger domain"/>
    <property type="match status" value="1"/>
</dbReference>
<dbReference type="SUPFAM" id="SSF100879">
    <property type="entry name" value="Lesion bypass DNA polymerase (Y-family), little finger domain"/>
    <property type="match status" value="1"/>
</dbReference>
<dbReference type="Pfam" id="PF00817">
    <property type="entry name" value="IMS"/>
    <property type="match status" value="1"/>
</dbReference>
<evidence type="ECO:0000256" key="3">
    <source>
        <dbReference type="HAMAP-Rule" id="MF_01113"/>
    </source>
</evidence>
<name>A0A2T3G4Z5_9FIRM</name>
<dbReference type="EMBL" id="JANGBO010000001">
    <property type="protein sequence ID" value="MCQ5060509.1"/>
    <property type="molecule type" value="Genomic_DNA"/>
</dbReference>
<evidence type="ECO:0000313" key="5">
    <source>
        <dbReference type="EMBL" id="MCQ5060509.1"/>
    </source>
</evidence>
<dbReference type="GO" id="GO:0042276">
    <property type="term" value="P:error-prone translesion synthesis"/>
    <property type="evidence" value="ECO:0007669"/>
    <property type="project" value="TreeGrafter"/>
</dbReference>
<keyword evidence="2 3" id="KW-0515">Mutator protein</keyword>
<dbReference type="InterPro" id="IPR001126">
    <property type="entry name" value="UmuC"/>
</dbReference>
<dbReference type="GO" id="GO:0006281">
    <property type="term" value="P:DNA repair"/>
    <property type="evidence" value="ECO:0007669"/>
    <property type="project" value="UniProtKB-UniRule"/>
</dbReference>
<evidence type="ECO:0000256" key="1">
    <source>
        <dbReference type="ARBA" id="ARBA00010945"/>
    </source>
</evidence>
<dbReference type="PROSITE" id="PS50173">
    <property type="entry name" value="UMUC"/>
    <property type="match status" value="1"/>
</dbReference>
<comment type="cofactor">
    <cofactor evidence="3">
        <name>Mg(2+)</name>
        <dbReference type="ChEBI" id="CHEBI:18420"/>
    </cofactor>
    <text evidence="3">Binds 2 magnesium ions per subunit.</text>
</comment>
<organism evidence="6 7">
    <name type="scientific">Faecalibacillus intestinalis</name>
    <dbReference type="NCBI Taxonomy" id="1982626"/>
    <lineage>
        <taxon>Bacteria</taxon>
        <taxon>Bacillati</taxon>
        <taxon>Bacillota</taxon>
        <taxon>Erysipelotrichia</taxon>
        <taxon>Erysipelotrichales</taxon>
        <taxon>Coprobacillaceae</taxon>
        <taxon>Faecalibacillus</taxon>
    </lineage>
</organism>